<evidence type="ECO:0000256" key="8">
    <source>
        <dbReference type="ARBA" id="ARBA00023012"/>
    </source>
</evidence>
<keyword evidence="7" id="KW-0067">ATP-binding</keyword>
<dbReference type="RefSeq" id="WP_148808074.1">
    <property type="nucleotide sequence ID" value="NZ_CP042243.1"/>
</dbReference>
<keyword evidence="6 13" id="KW-0418">Kinase</keyword>
<dbReference type="PANTHER" id="PTHR43711">
    <property type="entry name" value="TWO-COMPONENT HISTIDINE KINASE"/>
    <property type="match status" value="1"/>
</dbReference>
<evidence type="ECO:0000256" key="5">
    <source>
        <dbReference type="ARBA" id="ARBA00022741"/>
    </source>
</evidence>
<dbReference type="Gene3D" id="3.30.450.20">
    <property type="entry name" value="PAS domain"/>
    <property type="match status" value="2"/>
</dbReference>
<feature type="domain" description="PAC" evidence="12">
    <location>
        <begin position="319"/>
        <end position="369"/>
    </location>
</feature>
<evidence type="ECO:0000259" key="12">
    <source>
        <dbReference type="PROSITE" id="PS50113"/>
    </source>
</evidence>
<dbReference type="SMART" id="SM00091">
    <property type="entry name" value="PAS"/>
    <property type="match status" value="2"/>
</dbReference>
<keyword evidence="3" id="KW-0597">Phosphoprotein</keyword>
<dbReference type="InterPro" id="IPR001610">
    <property type="entry name" value="PAC"/>
</dbReference>
<evidence type="ECO:0000256" key="1">
    <source>
        <dbReference type="ARBA" id="ARBA00000085"/>
    </source>
</evidence>
<evidence type="ECO:0000259" key="11">
    <source>
        <dbReference type="PROSITE" id="PS50112"/>
    </source>
</evidence>
<keyword evidence="14" id="KW-1185">Reference proteome</keyword>
<evidence type="ECO:0000313" key="14">
    <source>
        <dbReference type="Proteomes" id="UP000324646"/>
    </source>
</evidence>
<keyword evidence="5" id="KW-0547">Nucleotide-binding</keyword>
<evidence type="ECO:0000259" key="10">
    <source>
        <dbReference type="PROSITE" id="PS50109"/>
    </source>
</evidence>
<gene>
    <name evidence="13" type="ORF">FQB35_00665</name>
</gene>
<reference evidence="13 14" key="1">
    <citation type="submission" date="2019-07" db="EMBL/GenBank/DDBJ databases">
        <title>Complete genome of Crassaminicella thermophila SY095.</title>
        <authorList>
            <person name="Li X."/>
        </authorList>
    </citation>
    <scope>NUCLEOTIDE SEQUENCE [LARGE SCALE GENOMIC DNA]</scope>
    <source>
        <strain evidence="13 14">SY095</strain>
    </source>
</reference>
<proteinExistence type="predicted"/>
<dbReference type="KEGG" id="crs:FQB35_00665"/>
<dbReference type="Proteomes" id="UP000324646">
    <property type="component" value="Chromosome"/>
</dbReference>
<accession>A0A5C0SDJ5</accession>
<dbReference type="SUPFAM" id="SSF47384">
    <property type="entry name" value="Homodimeric domain of signal transducing histidine kinase"/>
    <property type="match status" value="1"/>
</dbReference>
<dbReference type="GO" id="GO:0006355">
    <property type="term" value="P:regulation of DNA-templated transcription"/>
    <property type="evidence" value="ECO:0007669"/>
    <property type="project" value="InterPro"/>
</dbReference>
<dbReference type="InterPro" id="IPR050736">
    <property type="entry name" value="Sensor_HK_Regulatory"/>
</dbReference>
<evidence type="ECO:0000256" key="3">
    <source>
        <dbReference type="ARBA" id="ARBA00022553"/>
    </source>
</evidence>
<evidence type="ECO:0000256" key="6">
    <source>
        <dbReference type="ARBA" id="ARBA00022777"/>
    </source>
</evidence>
<dbReference type="FunFam" id="3.30.565.10:FF:000037">
    <property type="entry name" value="Hybrid sensor histidine kinase/response regulator"/>
    <property type="match status" value="1"/>
</dbReference>
<evidence type="ECO:0000313" key="13">
    <source>
        <dbReference type="EMBL" id="QEK10999.1"/>
    </source>
</evidence>
<feature type="domain" description="PAS" evidence="11">
    <location>
        <begin position="119"/>
        <end position="189"/>
    </location>
</feature>
<dbReference type="SMART" id="SM00388">
    <property type="entry name" value="HisKA"/>
    <property type="match status" value="1"/>
</dbReference>
<dbReference type="InterPro" id="IPR013655">
    <property type="entry name" value="PAS_fold_3"/>
</dbReference>
<dbReference type="CDD" id="cd00130">
    <property type="entry name" value="PAS"/>
    <property type="match status" value="2"/>
</dbReference>
<dbReference type="CDD" id="cd00082">
    <property type="entry name" value="HisKA"/>
    <property type="match status" value="1"/>
</dbReference>
<feature type="transmembrane region" description="Helical" evidence="9">
    <location>
        <begin position="70"/>
        <end position="88"/>
    </location>
</feature>
<dbReference type="InterPro" id="IPR003594">
    <property type="entry name" value="HATPase_dom"/>
</dbReference>
<dbReference type="PRINTS" id="PR00344">
    <property type="entry name" value="BCTRLSENSOR"/>
</dbReference>
<feature type="domain" description="Histidine kinase" evidence="10">
    <location>
        <begin position="386"/>
        <end position="605"/>
    </location>
</feature>
<evidence type="ECO:0000256" key="9">
    <source>
        <dbReference type="SAM" id="Phobius"/>
    </source>
</evidence>
<feature type="domain" description="PAS" evidence="11">
    <location>
        <begin position="245"/>
        <end position="315"/>
    </location>
</feature>
<keyword evidence="4" id="KW-0808">Transferase</keyword>
<keyword evidence="9" id="KW-1133">Transmembrane helix</keyword>
<dbReference type="Gene3D" id="1.10.287.130">
    <property type="match status" value="1"/>
</dbReference>
<name>A0A5C0SDJ5_CRATE</name>
<dbReference type="SMART" id="SM00387">
    <property type="entry name" value="HATPase_c"/>
    <property type="match status" value="1"/>
</dbReference>
<organism evidence="13 14">
    <name type="scientific">Crassaminicella thermophila</name>
    <dbReference type="NCBI Taxonomy" id="2599308"/>
    <lineage>
        <taxon>Bacteria</taxon>
        <taxon>Bacillati</taxon>
        <taxon>Bacillota</taxon>
        <taxon>Clostridia</taxon>
        <taxon>Eubacteriales</taxon>
        <taxon>Clostridiaceae</taxon>
        <taxon>Crassaminicella</taxon>
    </lineage>
</organism>
<sequence>MKVIGVQENLDKIIQKPKRLNDTLKEIFFSKKSIWLMIAVIVLVGVEFFFNMMDMVGVSMTSIPFNTKFYLVNNLLLIGAVFLIGNMMKRLKESNEKLRKNHMTNDIKQKRIEEALTESEKRLRQITDNMLDLIHQINHQGIIEYISPSCIKILGYEPKDMIGKYIFDFIHPDDLDKVMDICDYAIKTGMGDIAEYRYRHINGNYVWIESVGKPVFNEDDEFIGATIAGRDITQRKNAEKELRESKEQYKRLVEHSPDAIAIYKNGKFLFANKAAAKLVGLKDPKELIGKSIFDYLHPDFHEKTLERLRRVEEKNIPTYFVEEKIIRNDNKVVDIEKVAIPFPHKGGIAVQIIARDITDRKRAEENERLLREAKKYDELRNEFFANISHELRTPLNVILGTLQLLDIHLKDTCNNHLNKYKDIMKQNCNRLLRLVNNLIDITKIDTGFFEIKLKNVNIVSLIEDITLSVADYIENKGIVLQFDTEMEEKLMACDPDKIERIILNLLSNAVKFTDVGGNIKVTIYDRDEYICISVKDTGIGIPKEQIGAVFERFRQVDKSLARNHEGSGIGLSLVKSFVEMHNGKIYLESEYGEGSEFIIELPVRVLQQENNEFENTHSVQWGYIERIQVEFSDIYSKK</sequence>
<dbReference type="CDD" id="cd16922">
    <property type="entry name" value="HATPase_EvgS-ArcB-TorS-like"/>
    <property type="match status" value="1"/>
</dbReference>
<evidence type="ECO:0000256" key="2">
    <source>
        <dbReference type="ARBA" id="ARBA00012438"/>
    </source>
</evidence>
<dbReference type="GO" id="GO:0005524">
    <property type="term" value="F:ATP binding"/>
    <property type="evidence" value="ECO:0007669"/>
    <property type="project" value="UniProtKB-KW"/>
</dbReference>
<dbReference type="SMART" id="SM00086">
    <property type="entry name" value="PAC"/>
    <property type="match status" value="2"/>
</dbReference>
<dbReference type="Pfam" id="PF00989">
    <property type="entry name" value="PAS"/>
    <property type="match status" value="1"/>
</dbReference>
<keyword evidence="9" id="KW-0812">Transmembrane</keyword>
<dbReference type="InterPro" id="IPR000700">
    <property type="entry name" value="PAS-assoc_C"/>
</dbReference>
<keyword evidence="8" id="KW-0902">Two-component regulatory system</keyword>
<dbReference type="InterPro" id="IPR036890">
    <property type="entry name" value="HATPase_C_sf"/>
</dbReference>
<feature type="transmembrane region" description="Helical" evidence="9">
    <location>
        <begin position="33"/>
        <end position="50"/>
    </location>
</feature>
<dbReference type="PROSITE" id="PS50109">
    <property type="entry name" value="HIS_KIN"/>
    <property type="match status" value="1"/>
</dbReference>
<dbReference type="OrthoDB" id="9813394at2"/>
<dbReference type="Pfam" id="PF00512">
    <property type="entry name" value="HisKA"/>
    <property type="match status" value="1"/>
</dbReference>
<dbReference type="InterPro" id="IPR013767">
    <property type="entry name" value="PAS_fold"/>
</dbReference>
<dbReference type="GO" id="GO:0000155">
    <property type="term" value="F:phosphorelay sensor kinase activity"/>
    <property type="evidence" value="ECO:0007669"/>
    <property type="project" value="InterPro"/>
</dbReference>
<evidence type="ECO:0000256" key="4">
    <source>
        <dbReference type="ARBA" id="ARBA00022679"/>
    </source>
</evidence>
<dbReference type="EC" id="2.7.13.3" evidence="2"/>
<dbReference type="PROSITE" id="PS50113">
    <property type="entry name" value="PAC"/>
    <property type="match status" value="2"/>
</dbReference>
<dbReference type="AlphaFoldDB" id="A0A5C0SDJ5"/>
<dbReference type="InterPro" id="IPR035965">
    <property type="entry name" value="PAS-like_dom_sf"/>
</dbReference>
<dbReference type="InterPro" id="IPR000014">
    <property type="entry name" value="PAS"/>
</dbReference>
<keyword evidence="9" id="KW-0472">Membrane</keyword>
<dbReference type="InterPro" id="IPR003661">
    <property type="entry name" value="HisK_dim/P_dom"/>
</dbReference>
<dbReference type="NCBIfam" id="TIGR00229">
    <property type="entry name" value="sensory_box"/>
    <property type="match status" value="2"/>
</dbReference>
<dbReference type="PANTHER" id="PTHR43711:SF26">
    <property type="entry name" value="SENSOR HISTIDINE KINASE RCSC"/>
    <property type="match status" value="1"/>
</dbReference>
<dbReference type="SUPFAM" id="SSF55785">
    <property type="entry name" value="PYP-like sensor domain (PAS domain)"/>
    <property type="match status" value="2"/>
</dbReference>
<dbReference type="InterPro" id="IPR004358">
    <property type="entry name" value="Sig_transdc_His_kin-like_C"/>
</dbReference>
<feature type="domain" description="PAC" evidence="12">
    <location>
        <begin position="192"/>
        <end position="244"/>
    </location>
</feature>
<protein>
    <recommendedName>
        <fullName evidence="2">histidine kinase</fullName>
        <ecNumber evidence="2">2.7.13.3</ecNumber>
    </recommendedName>
</protein>
<dbReference type="InterPro" id="IPR005467">
    <property type="entry name" value="His_kinase_dom"/>
</dbReference>
<dbReference type="Pfam" id="PF08447">
    <property type="entry name" value="PAS_3"/>
    <property type="match status" value="1"/>
</dbReference>
<comment type="catalytic activity">
    <reaction evidence="1">
        <text>ATP + protein L-histidine = ADP + protein N-phospho-L-histidine.</text>
        <dbReference type="EC" id="2.7.13.3"/>
    </reaction>
</comment>
<dbReference type="EMBL" id="CP042243">
    <property type="protein sequence ID" value="QEK10999.1"/>
    <property type="molecule type" value="Genomic_DNA"/>
</dbReference>
<dbReference type="InterPro" id="IPR036097">
    <property type="entry name" value="HisK_dim/P_sf"/>
</dbReference>
<dbReference type="SUPFAM" id="SSF55874">
    <property type="entry name" value="ATPase domain of HSP90 chaperone/DNA topoisomerase II/histidine kinase"/>
    <property type="match status" value="1"/>
</dbReference>
<dbReference type="FunFam" id="1.10.287.130:FF:000001">
    <property type="entry name" value="Two-component sensor histidine kinase"/>
    <property type="match status" value="1"/>
</dbReference>
<dbReference type="Pfam" id="PF02518">
    <property type="entry name" value="HATPase_c"/>
    <property type="match status" value="1"/>
</dbReference>
<dbReference type="Gene3D" id="3.30.565.10">
    <property type="entry name" value="Histidine kinase-like ATPase, C-terminal domain"/>
    <property type="match status" value="1"/>
</dbReference>
<evidence type="ECO:0000256" key="7">
    <source>
        <dbReference type="ARBA" id="ARBA00022840"/>
    </source>
</evidence>
<dbReference type="PROSITE" id="PS50112">
    <property type="entry name" value="PAS"/>
    <property type="match status" value="2"/>
</dbReference>